<evidence type="ECO:0000313" key="2">
    <source>
        <dbReference type="Proteomes" id="UP000307440"/>
    </source>
</evidence>
<keyword evidence="2" id="KW-1185">Reference proteome</keyword>
<name>A0A5C3KVC3_COPMA</name>
<dbReference type="Proteomes" id="UP000307440">
    <property type="component" value="Unassembled WGS sequence"/>
</dbReference>
<reference evidence="1 2" key="1">
    <citation type="journal article" date="2019" name="Nat. Ecol. Evol.">
        <title>Megaphylogeny resolves global patterns of mushroom evolution.</title>
        <authorList>
            <person name="Varga T."/>
            <person name="Krizsan K."/>
            <person name="Foldi C."/>
            <person name="Dima B."/>
            <person name="Sanchez-Garcia M."/>
            <person name="Sanchez-Ramirez S."/>
            <person name="Szollosi G.J."/>
            <person name="Szarkandi J.G."/>
            <person name="Papp V."/>
            <person name="Albert L."/>
            <person name="Andreopoulos W."/>
            <person name="Angelini C."/>
            <person name="Antonin V."/>
            <person name="Barry K.W."/>
            <person name="Bougher N.L."/>
            <person name="Buchanan P."/>
            <person name="Buyck B."/>
            <person name="Bense V."/>
            <person name="Catcheside P."/>
            <person name="Chovatia M."/>
            <person name="Cooper J."/>
            <person name="Damon W."/>
            <person name="Desjardin D."/>
            <person name="Finy P."/>
            <person name="Geml J."/>
            <person name="Haridas S."/>
            <person name="Hughes K."/>
            <person name="Justo A."/>
            <person name="Karasinski D."/>
            <person name="Kautmanova I."/>
            <person name="Kiss B."/>
            <person name="Kocsube S."/>
            <person name="Kotiranta H."/>
            <person name="LaButti K.M."/>
            <person name="Lechner B.E."/>
            <person name="Liimatainen K."/>
            <person name="Lipzen A."/>
            <person name="Lukacs Z."/>
            <person name="Mihaltcheva S."/>
            <person name="Morgado L.N."/>
            <person name="Niskanen T."/>
            <person name="Noordeloos M.E."/>
            <person name="Ohm R.A."/>
            <person name="Ortiz-Santana B."/>
            <person name="Ovrebo C."/>
            <person name="Racz N."/>
            <person name="Riley R."/>
            <person name="Savchenko A."/>
            <person name="Shiryaev A."/>
            <person name="Soop K."/>
            <person name="Spirin V."/>
            <person name="Szebenyi C."/>
            <person name="Tomsovsky M."/>
            <person name="Tulloss R.E."/>
            <person name="Uehling J."/>
            <person name="Grigoriev I.V."/>
            <person name="Vagvolgyi C."/>
            <person name="Papp T."/>
            <person name="Martin F.M."/>
            <person name="Miettinen O."/>
            <person name="Hibbett D.S."/>
            <person name="Nagy L.G."/>
        </authorList>
    </citation>
    <scope>NUCLEOTIDE SEQUENCE [LARGE SCALE GENOMIC DNA]</scope>
    <source>
        <strain evidence="1 2">CBS 121175</strain>
    </source>
</reference>
<dbReference type="AlphaFoldDB" id="A0A5C3KVC3"/>
<sequence>MDYTDYNNLPSLEDADGGFTNDDRARLFPDLIRLFSQEAYAGVYAFGLVHRHFELERGERMVTTAKIPHEEYITRPEKFPDNTIIADRWTANGQAFEFSRLHAGQEAVPPPPQQLLATFRELIGSRLERFLGIYLSPNHPDGQIYLDGPFNSEDREQIILVQDSCSCSIYGAVSVCWAPREGDSDTCAACKVCIETDPNHKKIDTVRSMCRHSISYGLSDPDSCPLQNPRARSKEVFK</sequence>
<dbReference type="OrthoDB" id="3049674at2759"/>
<dbReference type="STRING" id="230819.A0A5C3KVC3"/>
<accession>A0A5C3KVC3</accession>
<dbReference type="EMBL" id="ML210200">
    <property type="protein sequence ID" value="TFK24486.1"/>
    <property type="molecule type" value="Genomic_DNA"/>
</dbReference>
<gene>
    <name evidence="1" type="ORF">FA15DRAFT_592324</name>
</gene>
<organism evidence="1 2">
    <name type="scientific">Coprinopsis marcescibilis</name>
    <name type="common">Agaric fungus</name>
    <name type="synonym">Psathyrella marcescibilis</name>
    <dbReference type="NCBI Taxonomy" id="230819"/>
    <lineage>
        <taxon>Eukaryota</taxon>
        <taxon>Fungi</taxon>
        <taxon>Dikarya</taxon>
        <taxon>Basidiomycota</taxon>
        <taxon>Agaricomycotina</taxon>
        <taxon>Agaricomycetes</taxon>
        <taxon>Agaricomycetidae</taxon>
        <taxon>Agaricales</taxon>
        <taxon>Agaricineae</taxon>
        <taxon>Psathyrellaceae</taxon>
        <taxon>Coprinopsis</taxon>
    </lineage>
</organism>
<proteinExistence type="predicted"/>
<protein>
    <submittedName>
        <fullName evidence="1">Uncharacterized protein</fullName>
    </submittedName>
</protein>
<evidence type="ECO:0000313" key="1">
    <source>
        <dbReference type="EMBL" id="TFK24486.1"/>
    </source>
</evidence>